<dbReference type="PANTHER" id="PTHR19980">
    <property type="entry name" value="RNA CLEAVAGE STIMULATION FACTOR"/>
    <property type="match status" value="1"/>
</dbReference>
<evidence type="ECO:0000256" key="1">
    <source>
        <dbReference type="ARBA" id="ARBA00002863"/>
    </source>
</evidence>
<gene>
    <name evidence="7" type="ORF">PDIGIT_LOCUS12234</name>
</gene>
<comment type="subcellular location">
    <subcellularLocation>
        <location evidence="4">Nucleus</location>
    </subcellularLocation>
    <subcellularLocation>
        <location evidence="4">Cytoplasm</location>
    </subcellularLocation>
    <text evidence="4">Nucleus and/or cytoplasm.</text>
</comment>
<dbReference type="Pfam" id="PF05843">
    <property type="entry name" value="Suf"/>
    <property type="match status" value="1"/>
</dbReference>
<evidence type="ECO:0000313" key="8">
    <source>
        <dbReference type="Proteomes" id="UP001152607"/>
    </source>
</evidence>
<dbReference type="SMART" id="SM00386">
    <property type="entry name" value="HAT"/>
    <property type="match status" value="6"/>
</dbReference>
<proteinExistence type="predicted"/>
<evidence type="ECO:0000256" key="4">
    <source>
        <dbReference type="RuleBase" id="RU369035"/>
    </source>
</evidence>
<feature type="compositionally biased region" description="Polar residues" evidence="5">
    <location>
        <begin position="150"/>
        <end position="171"/>
    </location>
</feature>
<dbReference type="GO" id="GO:0180010">
    <property type="term" value="P:co-transcriptional mRNA 3'-end processing, cleavage and polyadenylation pathway"/>
    <property type="evidence" value="ECO:0007669"/>
    <property type="project" value="UniProtKB-UniRule"/>
</dbReference>
<dbReference type="Gene3D" id="1.25.40.1040">
    <property type="match status" value="1"/>
</dbReference>
<feature type="compositionally biased region" description="Polar residues" evidence="5">
    <location>
        <begin position="65"/>
        <end position="74"/>
    </location>
</feature>
<comment type="caution">
    <text evidence="7">The sequence shown here is derived from an EMBL/GenBank/DDBJ whole genome shotgun (WGS) entry which is preliminary data.</text>
</comment>
<dbReference type="InterPro" id="IPR008847">
    <property type="entry name" value="Suf"/>
</dbReference>
<sequence length="1061" mass="117348">MDEMDPQSAGDQNVDEYDPTAVNYSYGELDPTETAPLGGADTAQVDDDDDEEEEEYDPEGPTDLRSPSAQSVTMRESAVDTPPIALDQQPIVHATATAPAPMKPPRTKGGFVDESEDEEEDEGPVAQSKAGVALLNAPGASLSPKPERSATLSPSNAQNQPHNVSSLSVQNEGVPGVLPSALTVPDSAVSHSTSVVSNEGTPAPDATKLATHLHAAPSARQSIAPTPVSASLPKPRLPQDRVGMFEDRIAEDPRGDIEAWLGLIDEHRKRHKHTEARATYDEFFKTFPNAGEQWVEYVNMETELDNFTAVEAIFGRSIQETPFIALWSSYINYIRRRNNLTTDQTGEARKMIIQVYEFVLDRVGIDVDAGKVWVDYIEVLKSGPGILGGTNWQDQQKMDTLRKAYQRAIAVPTNATMEIWKDYDRFEMNLNKATGRKYLQEKSALYMTARSTITVLQNTYLKNINRTTLPKLPPAPGFDGADEYAKQVQAWKSWIQYEKSDPLEIRDDDTALYRKRILYLYKNALMALRFWPELWYEAAEWCYQSDMKDEGDKMLKEGIKANPESCLLAFRWAAQVEAKTDFEDGEAGTISKGKAVREPFDTVLGALYDLTNKAKKREEQTVARAKEVFAAQKAAEDAARGNQNSGSDDDEDDEEARAADRRQQEKQGALDAQLKGISNASNAEIHMLKRTLSYVWIALMRAMRRVQGKGAPGAAVGGFRGVFAEARKKGKLLSDAYVASALIEHHCYQDPAATKIFDRGMKLFPDDENFALEYIKHLVKLNDATNARAVFETVVTRLTSKPESVHRAKSLFIFFHDYESQFGELAQITKLEQRMGILFPEDPQLQRFATRFSNPTFDPTVIRPIISPRTQMRPVMPSNIMATIEEPFPPAPPQMQQPPPQDQRIASPAVLNSPRMAHLLPSTNSPKRPLDDAESDQPRKFVRGESPLKGAAGRRLDARRQMAGNTPVAAPAAWPREINFLLSIIPHASAYNATRFSAERMVELLQNITLPVPPQAGAPAGVAFPPAPVAGLPQAPPTSHIGAQLQNIQARYGAGGGWPTA</sequence>
<evidence type="ECO:0000256" key="3">
    <source>
        <dbReference type="ARBA" id="ARBA00023242"/>
    </source>
</evidence>
<dbReference type="GO" id="GO:0003729">
    <property type="term" value="F:mRNA binding"/>
    <property type="evidence" value="ECO:0007669"/>
    <property type="project" value="TreeGrafter"/>
</dbReference>
<organism evidence="7 8">
    <name type="scientific">Periconia digitata</name>
    <dbReference type="NCBI Taxonomy" id="1303443"/>
    <lineage>
        <taxon>Eukaryota</taxon>
        <taxon>Fungi</taxon>
        <taxon>Dikarya</taxon>
        <taxon>Ascomycota</taxon>
        <taxon>Pezizomycotina</taxon>
        <taxon>Dothideomycetes</taxon>
        <taxon>Pleosporomycetidae</taxon>
        <taxon>Pleosporales</taxon>
        <taxon>Massarineae</taxon>
        <taxon>Periconiaceae</taxon>
        <taxon>Periconia</taxon>
    </lineage>
</organism>
<keyword evidence="4" id="KW-0507">mRNA processing</keyword>
<feature type="region of interest" description="Disordered" evidence="5">
    <location>
        <begin position="214"/>
        <end position="239"/>
    </location>
</feature>
<name>A0A9W4XPP5_9PLEO</name>
<dbReference type="GO" id="GO:0005737">
    <property type="term" value="C:cytoplasm"/>
    <property type="evidence" value="ECO:0007669"/>
    <property type="project" value="UniProtKB-SubCell"/>
</dbReference>
<feature type="compositionally biased region" description="Acidic residues" evidence="5">
    <location>
        <begin position="113"/>
        <end position="123"/>
    </location>
</feature>
<dbReference type="InterPro" id="IPR003107">
    <property type="entry name" value="HAT"/>
</dbReference>
<feature type="compositionally biased region" description="Basic and acidic residues" evidence="5">
    <location>
        <begin position="928"/>
        <end position="943"/>
    </location>
</feature>
<accession>A0A9W4XPP5</accession>
<feature type="compositionally biased region" description="Basic and acidic residues" evidence="5">
    <location>
        <begin position="656"/>
        <end position="665"/>
    </location>
</feature>
<protein>
    <recommendedName>
        <fullName evidence="4">mRNA 3'-end-processing protein RNA14</fullName>
    </recommendedName>
</protein>
<dbReference type="EMBL" id="CAOQHR010000008">
    <property type="protein sequence ID" value="CAI6339093.1"/>
    <property type="molecule type" value="Genomic_DNA"/>
</dbReference>
<keyword evidence="2" id="KW-0677">Repeat</keyword>
<dbReference type="Proteomes" id="UP001152607">
    <property type="component" value="Unassembled WGS sequence"/>
</dbReference>
<keyword evidence="4" id="KW-0963">Cytoplasm</keyword>
<dbReference type="InterPro" id="IPR011990">
    <property type="entry name" value="TPR-like_helical_dom_sf"/>
</dbReference>
<dbReference type="InterPro" id="IPR045243">
    <property type="entry name" value="Rna14-like"/>
</dbReference>
<evidence type="ECO:0000259" key="6">
    <source>
        <dbReference type="Pfam" id="PF05843"/>
    </source>
</evidence>
<evidence type="ECO:0000256" key="2">
    <source>
        <dbReference type="ARBA" id="ARBA00022737"/>
    </source>
</evidence>
<feature type="region of interest" description="Disordered" evidence="5">
    <location>
        <begin position="917"/>
        <end position="953"/>
    </location>
</feature>
<comment type="function">
    <text evidence="1 4">Component of the cleavage factor IA (CFIA) complex, which is involved in the endonucleolytic cleavage during polyadenylation-dependent pre-mRNA 3'-end formation.</text>
</comment>
<dbReference type="GO" id="GO:0005634">
    <property type="term" value="C:nucleus"/>
    <property type="evidence" value="ECO:0007669"/>
    <property type="project" value="UniProtKB-SubCell"/>
</dbReference>
<dbReference type="AlphaFoldDB" id="A0A9W4XPP5"/>
<dbReference type="PANTHER" id="PTHR19980:SF0">
    <property type="entry name" value="CLEAVAGE STIMULATION FACTOR SUBUNIT 3"/>
    <property type="match status" value="1"/>
</dbReference>
<reference evidence="7" key="1">
    <citation type="submission" date="2023-01" db="EMBL/GenBank/DDBJ databases">
        <authorList>
            <person name="Van Ghelder C."/>
            <person name="Rancurel C."/>
        </authorList>
    </citation>
    <scope>NUCLEOTIDE SEQUENCE</scope>
    <source>
        <strain evidence="7">CNCM I-4278</strain>
    </source>
</reference>
<feature type="compositionally biased region" description="Acidic residues" evidence="5">
    <location>
        <begin position="44"/>
        <end position="60"/>
    </location>
</feature>
<dbReference type="SUPFAM" id="SSF48452">
    <property type="entry name" value="TPR-like"/>
    <property type="match status" value="2"/>
</dbReference>
<dbReference type="OrthoDB" id="26282at2759"/>
<feature type="region of interest" description="Disordered" evidence="5">
    <location>
        <begin position="1"/>
        <end position="182"/>
    </location>
</feature>
<evidence type="ECO:0000313" key="7">
    <source>
        <dbReference type="EMBL" id="CAI6339093.1"/>
    </source>
</evidence>
<feature type="domain" description="Suppressor of forked" evidence="6">
    <location>
        <begin position="240"/>
        <end position="859"/>
    </location>
</feature>
<keyword evidence="3 4" id="KW-0539">Nucleus</keyword>
<feature type="region of interest" description="Disordered" evidence="5">
    <location>
        <begin position="633"/>
        <end position="673"/>
    </location>
</feature>
<keyword evidence="8" id="KW-1185">Reference proteome</keyword>
<evidence type="ECO:0000256" key="5">
    <source>
        <dbReference type="SAM" id="MobiDB-lite"/>
    </source>
</evidence>